<dbReference type="PRINTS" id="PR00385">
    <property type="entry name" value="P450"/>
</dbReference>
<feature type="binding site" description="axial binding residue" evidence="13">
    <location>
        <position position="449"/>
    </location>
    <ligand>
        <name>heme</name>
        <dbReference type="ChEBI" id="CHEBI:30413"/>
    </ligand>
    <ligandPart>
        <name>Fe</name>
        <dbReference type="ChEBI" id="CHEBI:18248"/>
    </ligandPart>
</feature>
<dbReference type="InterPro" id="IPR017972">
    <property type="entry name" value="Cyt_P450_CS"/>
</dbReference>
<dbReference type="SUPFAM" id="SSF48264">
    <property type="entry name" value="Cytochrome P450"/>
    <property type="match status" value="1"/>
</dbReference>
<name>A0A4U5M610_STECR</name>
<dbReference type="STRING" id="34508.A0A4U5M610"/>
<evidence type="ECO:0000256" key="8">
    <source>
        <dbReference type="ARBA" id="ARBA00022848"/>
    </source>
</evidence>
<evidence type="ECO:0000256" key="6">
    <source>
        <dbReference type="ARBA" id="ARBA00022723"/>
    </source>
</evidence>
<dbReference type="AlphaFoldDB" id="A0A4U5M610"/>
<keyword evidence="5 13" id="KW-0349">Heme</keyword>
<dbReference type="PANTHER" id="PTHR24300">
    <property type="entry name" value="CYTOCHROME P450 508A4-RELATED"/>
    <property type="match status" value="1"/>
</dbReference>
<evidence type="ECO:0000256" key="7">
    <source>
        <dbReference type="ARBA" id="ARBA00022824"/>
    </source>
</evidence>
<evidence type="ECO:0000256" key="1">
    <source>
        <dbReference type="ARBA" id="ARBA00001971"/>
    </source>
</evidence>
<dbReference type="GO" id="GO:0005789">
    <property type="term" value="C:endoplasmic reticulum membrane"/>
    <property type="evidence" value="ECO:0007669"/>
    <property type="project" value="UniProtKB-SubCell"/>
</dbReference>
<keyword evidence="12" id="KW-0472">Membrane</keyword>
<evidence type="ECO:0000256" key="12">
    <source>
        <dbReference type="ARBA" id="ARBA00023136"/>
    </source>
</evidence>
<evidence type="ECO:0000256" key="11">
    <source>
        <dbReference type="ARBA" id="ARBA00023033"/>
    </source>
</evidence>
<dbReference type="GO" id="GO:0016712">
    <property type="term" value="F:oxidoreductase activity, acting on paired donors, with incorporation or reduction of molecular oxygen, reduced flavin or flavoprotein as one donor, and incorporation of one atom of oxygen"/>
    <property type="evidence" value="ECO:0007669"/>
    <property type="project" value="TreeGrafter"/>
</dbReference>
<dbReference type="Gene3D" id="1.10.630.10">
    <property type="entry name" value="Cytochrome P450"/>
    <property type="match status" value="2"/>
</dbReference>
<evidence type="ECO:0000256" key="15">
    <source>
        <dbReference type="SAM" id="MobiDB-lite"/>
    </source>
</evidence>
<protein>
    <recommendedName>
        <fullName evidence="19">Cytochrome P450</fullName>
    </recommendedName>
</protein>
<dbReference type="InterPro" id="IPR050182">
    <property type="entry name" value="Cytochrome_P450_fam2"/>
</dbReference>
<dbReference type="Proteomes" id="UP000298663">
    <property type="component" value="Unassembled WGS sequence"/>
</dbReference>
<feature type="compositionally biased region" description="Basic and acidic residues" evidence="15">
    <location>
        <begin position="345"/>
        <end position="357"/>
    </location>
</feature>
<keyword evidence="8" id="KW-0492">Microsome</keyword>
<proteinExistence type="inferred from homology"/>
<evidence type="ECO:0000256" key="14">
    <source>
        <dbReference type="RuleBase" id="RU000461"/>
    </source>
</evidence>
<keyword evidence="6 13" id="KW-0479">Metal-binding</keyword>
<dbReference type="InterPro" id="IPR002401">
    <property type="entry name" value="Cyt_P450_E_grp-I"/>
</dbReference>
<evidence type="ECO:0000313" key="17">
    <source>
        <dbReference type="EMBL" id="TKR64301.1"/>
    </source>
</evidence>
<reference evidence="17 18" key="2">
    <citation type="journal article" date="2019" name="G3 (Bethesda)">
        <title>Hybrid Assembly of the Genome of the Entomopathogenic Nematode Steinernema carpocapsae Identifies the X-Chromosome.</title>
        <authorList>
            <person name="Serra L."/>
            <person name="Macchietto M."/>
            <person name="Macias-Munoz A."/>
            <person name="McGill C.J."/>
            <person name="Rodriguez I.M."/>
            <person name="Rodriguez B."/>
            <person name="Murad R."/>
            <person name="Mortazavi A."/>
        </authorList>
    </citation>
    <scope>NUCLEOTIDE SEQUENCE [LARGE SCALE GENOMIC DNA]</scope>
    <source>
        <strain evidence="17 18">ALL</strain>
    </source>
</reference>
<keyword evidence="16" id="KW-0732">Signal</keyword>
<dbReference type="GO" id="GO:0006805">
    <property type="term" value="P:xenobiotic metabolic process"/>
    <property type="evidence" value="ECO:0007669"/>
    <property type="project" value="TreeGrafter"/>
</dbReference>
<evidence type="ECO:0000256" key="16">
    <source>
        <dbReference type="SAM" id="SignalP"/>
    </source>
</evidence>
<dbReference type="EMBL" id="AZBU02000009">
    <property type="protein sequence ID" value="TKR64301.1"/>
    <property type="molecule type" value="Genomic_DNA"/>
</dbReference>
<dbReference type="PANTHER" id="PTHR24300:SF105">
    <property type="entry name" value="CYTOCHROME P450 FAMILY"/>
    <property type="match status" value="1"/>
</dbReference>
<keyword evidence="10 13" id="KW-0408">Iron</keyword>
<feature type="chain" id="PRO_5020366791" description="Cytochrome P450" evidence="16">
    <location>
        <begin position="21"/>
        <end position="508"/>
    </location>
</feature>
<dbReference type="GO" id="GO:0006082">
    <property type="term" value="P:organic acid metabolic process"/>
    <property type="evidence" value="ECO:0007669"/>
    <property type="project" value="TreeGrafter"/>
</dbReference>
<comment type="similarity">
    <text evidence="4 14">Belongs to the cytochrome P450 family.</text>
</comment>
<dbReference type="PRINTS" id="PR00463">
    <property type="entry name" value="EP450I"/>
</dbReference>
<feature type="compositionally biased region" description="Basic and acidic residues" evidence="15">
    <location>
        <begin position="325"/>
        <end position="336"/>
    </location>
</feature>
<evidence type="ECO:0000256" key="9">
    <source>
        <dbReference type="ARBA" id="ARBA00023002"/>
    </source>
</evidence>
<evidence type="ECO:0000313" key="18">
    <source>
        <dbReference type="Proteomes" id="UP000298663"/>
    </source>
</evidence>
<evidence type="ECO:0000256" key="5">
    <source>
        <dbReference type="ARBA" id="ARBA00022617"/>
    </source>
</evidence>
<feature type="region of interest" description="Disordered" evidence="15">
    <location>
        <begin position="325"/>
        <end position="357"/>
    </location>
</feature>
<dbReference type="FunFam" id="1.10.630.10:FF:000238">
    <property type="entry name" value="Cytochrome P450 2A6"/>
    <property type="match status" value="1"/>
</dbReference>
<gene>
    <name evidence="17" type="ORF">L596_024862</name>
</gene>
<evidence type="ECO:0000256" key="13">
    <source>
        <dbReference type="PIRSR" id="PIRSR602401-1"/>
    </source>
</evidence>
<evidence type="ECO:0000256" key="10">
    <source>
        <dbReference type="ARBA" id="ARBA00023004"/>
    </source>
</evidence>
<keyword evidence="7" id="KW-0256">Endoplasmic reticulum</keyword>
<dbReference type="InterPro" id="IPR036396">
    <property type="entry name" value="Cyt_P450_sf"/>
</dbReference>
<organism evidence="17 18">
    <name type="scientific">Steinernema carpocapsae</name>
    <name type="common">Entomopathogenic nematode</name>
    <dbReference type="NCBI Taxonomy" id="34508"/>
    <lineage>
        <taxon>Eukaryota</taxon>
        <taxon>Metazoa</taxon>
        <taxon>Ecdysozoa</taxon>
        <taxon>Nematoda</taxon>
        <taxon>Chromadorea</taxon>
        <taxon>Rhabditida</taxon>
        <taxon>Tylenchina</taxon>
        <taxon>Panagrolaimomorpha</taxon>
        <taxon>Strongyloidoidea</taxon>
        <taxon>Steinernematidae</taxon>
        <taxon>Steinernema</taxon>
    </lineage>
</organism>
<reference evidence="17 18" key="1">
    <citation type="journal article" date="2015" name="Genome Biol.">
        <title>Comparative genomics of Steinernema reveals deeply conserved gene regulatory networks.</title>
        <authorList>
            <person name="Dillman A.R."/>
            <person name="Macchietto M."/>
            <person name="Porter C.F."/>
            <person name="Rogers A."/>
            <person name="Williams B."/>
            <person name="Antoshechkin I."/>
            <person name="Lee M.M."/>
            <person name="Goodwin Z."/>
            <person name="Lu X."/>
            <person name="Lewis E.E."/>
            <person name="Goodrich-Blair H."/>
            <person name="Stock S.P."/>
            <person name="Adams B.J."/>
            <person name="Sternberg P.W."/>
            <person name="Mortazavi A."/>
        </authorList>
    </citation>
    <scope>NUCLEOTIDE SEQUENCE [LARGE SCALE GENOMIC DNA]</scope>
    <source>
        <strain evidence="17 18">ALL</strain>
    </source>
</reference>
<evidence type="ECO:0000256" key="3">
    <source>
        <dbReference type="ARBA" id="ARBA00004406"/>
    </source>
</evidence>
<sequence>MISLFWAILLLCVPLLWVYTQKRKDLPPGPTPFPVLGNFPHFGFAVLRGKTLVDLLLEWKKRYGPAMTIWLGPIPAVCVTDYDLAQEVFVKQGDAFVDRLKPPVFDITRQGLGIVMAEGNLWVEQRRFALHTLRNFGLGRNLMQEKILAEFHKQMKPIERQLDAAGGRTKVDPRRLFTMLIGSIINSFLVGISYDENNSADFLELRAKMDSLGNDLNLVNFFIGKLPIIGRNFDKGIQVQSDVIDHLKGLYRKRQEKIKSGDYSLENGPQDYMDAYIIEVGKRTEDNMGYFRCFSFSRRPDVHQHAGYVGSRAGNDDHDAILGLHRADQQPRRPREAALGTSKSGRSDRDVEERDRSDLPYTMATINEIHRTASIQNFNFFRRSIRETTCAGYTLPRGTVAAELMSAIFRNEEIFPYPERFNPERFLDEKNGKLQQQKMIPFGVGRRACMGEGLAKTEIFLIIANLFKTYKITPATEGGMAPTDPVAEFAVFRRPKPFECHFERVGAC</sequence>
<dbReference type="PROSITE" id="PS00086">
    <property type="entry name" value="CYTOCHROME_P450"/>
    <property type="match status" value="1"/>
</dbReference>
<keyword evidence="11 14" id="KW-0503">Monooxygenase</keyword>
<evidence type="ECO:0008006" key="19">
    <source>
        <dbReference type="Google" id="ProtNLM"/>
    </source>
</evidence>
<dbReference type="OrthoDB" id="2789670at2759"/>
<evidence type="ECO:0000256" key="4">
    <source>
        <dbReference type="ARBA" id="ARBA00010617"/>
    </source>
</evidence>
<keyword evidence="18" id="KW-1185">Reference proteome</keyword>
<dbReference type="GO" id="GO:0005506">
    <property type="term" value="F:iron ion binding"/>
    <property type="evidence" value="ECO:0007669"/>
    <property type="project" value="InterPro"/>
</dbReference>
<dbReference type="GO" id="GO:0020037">
    <property type="term" value="F:heme binding"/>
    <property type="evidence" value="ECO:0007669"/>
    <property type="project" value="InterPro"/>
</dbReference>
<comment type="caution">
    <text evidence="17">The sequence shown here is derived from an EMBL/GenBank/DDBJ whole genome shotgun (WGS) entry which is preliminary data.</text>
</comment>
<keyword evidence="9 14" id="KW-0560">Oxidoreductase</keyword>
<evidence type="ECO:0000256" key="2">
    <source>
        <dbReference type="ARBA" id="ARBA00004174"/>
    </source>
</evidence>
<comment type="subcellular location">
    <subcellularLocation>
        <location evidence="3">Endoplasmic reticulum membrane</location>
        <topology evidence="3">Peripheral membrane protein</topology>
    </subcellularLocation>
    <subcellularLocation>
        <location evidence="2">Microsome membrane</location>
        <topology evidence="2">Peripheral membrane protein</topology>
    </subcellularLocation>
</comment>
<dbReference type="Pfam" id="PF00067">
    <property type="entry name" value="p450"/>
    <property type="match status" value="2"/>
</dbReference>
<comment type="cofactor">
    <cofactor evidence="1 13">
        <name>heme</name>
        <dbReference type="ChEBI" id="CHEBI:30413"/>
    </cofactor>
</comment>
<accession>A0A4U5M610</accession>
<dbReference type="InterPro" id="IPR001128">
    <property type="entry name" value="Cyt_P450"/>
</dbReference>
<feature type="signal peptide" evidence="16">
    <location>
        <begin position="1"/>
        <end position="20"/>
    </location>
</feature>